<protein>
    <submittedName>
        <fullName evidence="11">C2H2-type domain-containing protein</fullName>
    </submittedName>
</protein>
<evidence type="ECO:0000256" key="2">
    <source>
        <dbReference type="ARBA" id="ARBA00022723"/>
    </source>
</evidence>
<dbReference type="InterPro" id="IPR036236">
    <property type="entry name" value="Znf_C2H2_sf"/>
</dbReference>
<dbReference type="PANTHER" id="PTHR46179:SF13">
    <property type="entry name" value="C2H2-TYPE DOMAIN-CONTAINING PROTEIN"/>
    <property type="match status" value="1"/>
</dbReference>
<keyword evidence="5" id="KW-0805">Transcription regulation</keyword>
<keyword evidence="10" id="KW-1185">Reference proteome</keyword>
<evidence type="ECO:0000256" key="6">
    <source>
        <dbReference type="ARBA" id="ARBA00023163"/>
    </source>
</evidence>
<evidence type="ECO:0000313" key="11">
    <source>
        <dbReference type="WBParaSite" id="ACRNAN_scaffold5260.g20642.t1"/>
    </source>
</evidence>
<dbReference type="InterPro" id="IPR051061">
    <property type="entry name" value="Zinc_finger_trans_reg"/>
</dbReference>
<organism evidence="10 11">
    <name type="scientific">Acrobeloides nanus</name>
    <dbReference type="NCBI Taxonomy" id="290746"/>
    <lineage>
        <taxon>Eukaryota</taxon>
        <taxon>Metazoa</taxon>
        <taxon>Ecdysozoa</taxon>
        <taxon>Nematoda</taxon>
        <taxon>Chromadorea</taxon>
        <taxon>Rhabditida</taxon>
        <taxon>Tylenchina</taxon>
        <taxon>Cephalobomorpha</taxon>
        <taxon>Cephaloboidea</taxon>
        <taxon>Cephalobidae</taxon>
        <taxon>Acrobeloides</taxon>
    </lineage>
</organism>
<keyword evidence="3 8" id="KW-0863">Zinc-finger</keyword>
<dbReference type="InterPro" id="IPR013087">
    <property type="entry name" value="Znf_C2H2_type"/>
</dbReference>
<dbReference type="GO" id="GO:0008270">
    <property type="term" value="F:zinc ion binding"/>
    <property type="evidence" value="ECO:0007669"/>
    <property type="project" value="UniProtKB-KW"/>
</dbReference>
<name>A0A914E2A9_9BILA</name>
<evidence type="ECO:0000256" key="7">
    <source>
        <dbReference type="ARBA" id="ARBA00023242"/>
    </source>
</evidence>
<comment type="subcellular location">
    <subcellularLocation>
        <location evidence="1">Nucleus</location>
    </subcellularLocation>
</comment>
<dbReference type="PROSITE" id="PS00028">
    <property type="entry name" value="ZINC_FINGER_C2H2_1"/>
    <property type="match status" value="4"/>
</dbReference>
<evidence type="ECO:0000256" key="3">
    <source>
        <dbReference type="ARBA" id="ARBA00022771"/>
    </source>
</evidence>
<dbReference type="Proteomes" id="UP000887540">
    <property type="component" value="Unplaced"/>
</dbReference>
<dbReference type="Gene3D" id="3.30.160.60">
    <property type="entry name" value="Classic Zinc Finger"/>
    <property type="match status" value="2"/>
</dbReference>
<keyword evidence="7" id="KW-0539">Nucleus</keyword>
<evidence type="ECO:0000256" key="5">
    <source>
        <dbReference type="ARBA" id="ARBA00023015"/>
    </source>
</evidence>
<feature type="domain" description="C2H2-type" evidence="9">
    <location>
        <begin position="140"/>
        <end position="163"/>
    </location>
</feature>
<dbReference type="SMART" id="SM00355">
    <property type="entry name" value="ZnF_C2H2"/>
    <property type="match status" value="5"/>
</dbReference>
<evidence type="ECO:0000256" key="1">
    <source>
        <dbReference type="ARBA" id="ARBA00004123"/>
    </source>
</evidence>
<dbReference type="Pfam" id="PF00096">
    <property type="entry name" value="zf-C2H2"/>
    <property type="match status" value="3"/>
</dbReference>
<evidence type="ECO:0000256" key="8">
    <source>
        <dbReference type="PROSITE-ProRule" id="PRU00042"/>
    </source>
</evidence>
<evidence type="ECO:0000256" key="4">
    <source>
        <dbReference type="ARBA" id="ARBA00022833"/>
    </source>
</evidence>
<feature type="domain" description="C2H2-type" evidence="9">
    <location>
        <begin position="9"/>
        <end position="36"/>
    </location>
</feature>
<proteinExistence type="predicted"/>
<accession>A0A914E2A9</accession>
<evidence type="ECO:0000259" key="9">
    <source>
        <dbReference type="PROSITE" id="PS50157"/>
    </source>
</evidence>
<keyword evidence="4" id="KW-0862">Zinc</keyword>
<reference evidence="11" key="1">
    <citation type="submission" date="2022-11" db="UniProtKB">
        <authorList>
            <consortium name="WormBaseParasite"/>
        </authorList>
    </citation>
    <scope>IDENTIFICATION</scope>
</reference>
<dbReference type="GO" id="GO:0005634">
    <property type="term" value="C:nucleus"/>
    <property type="evidence" value="ECO:0007669"/>
    <property type="project" value="UniProtKB-SubCell"/>
</dbReference>
<dbReference type="GO" id="GO:0006357">
    <property type="term" value="P:regulation of transcription by RNA polymerase II"/>
    <property type="evidence" value="ECO:0007669"/>
    <property type="project" value="TreeGrafter"/>
</dbReference>
<feature type="domain" description="C2H2-type" evidence="9">
    <location>
        <begin position="77"/>
        <end position="100"/>
    </location>
</feature>
<keyword evidence="2" id="KW-0479">Metal-binding</keyword>
<dbReference type="SUPFAM" id="SSF57667">
    <property type="entry name" value="beta-beta-alpha zinc fingers"/>
    <property type="match status" value="2"/>
</dbReference>
<dbReference type="PANTHER" id="PTHR46179">
    <property type="entry name" value="ZINC FINGER PROTEIN"/>
    <property type="match status" value="1"/>
</dbReference>
<sequence>MGKFHPKRHECPECGSKWTRKHWLERHISQMHGEKSIPCTVLGCEMKVSYNRLKRHMLDYHPEEDLEAGSTKYKPEFQCPNCPKIYHKRDSLRKHISGTHRTPYIRNKSYPCTFEGCDKVFKAPCLLNDHINMHNGDFKYECDHCEKKFFSRAQFGVHIKKYHKMTLKEARKLIEGLA</sequence>
<dbReference type="AlphaFoldDB" id="A0A914E2A9"/>
<evidence type="ECO:0000313" key="10">
    <source>
        <dbReference type="Proteomes" id="UP000887540"/>
    </source>
</evidence>
<keyword evidence="6" id="KW-0804">Transcription</keyword>
<dbReference type="PROSITE" id="PS50157">
    <property type="entry name" value="ZINC_FINGER_C2H2_2"/>
    <property type="match status" value="4"/>
</dbReference>
<feature type="domain" description="C2H2-type" evidence="9">
    <location>
        <begin position="110"/>
        <end position="139"/>
    </location>
</feature>
<dbReference type="WBParaSite" id="ACRNAN_scaffold5260.g20642.t1">
    <property type="protein sequence ID" value="ACRNAN_scaffold5260.g20642.t1"/>
    <property type="gene ID" value="ACRNAN_scaffold5260.g20642"/>
</dbReference>